<organism evidence="12 13">
    <name type="scientific">Drosophila gunungcola</name>
    <name type="common">fruit fly</name>
    <dbReference type="NCBI Taxonomy" id="103775"/>
    <lineage>
        <taxon>Eukaryota</taxon>
        <taxon>Metazoa</taxon>
        <taxon>Ecdysozoa</taxon>
        <taxon>Arthropoda</taxon>
        <taxon>Hexapoda</taxon>
        <taxon>Insecta</taxon>
        <taxon>Pterygota</taxon>
        <taxon>Neoptera</taxon>
        <taxon>Endopterygota</taxon>
        <taxon>Diptera</taxon>
        <taxon>Brachycera</taxon>
        <taxon>Muscomorpha</taxon>
        <taxon>Ephydroidea</taxon>
        <taxon>Drosophilidae</taxon>
        <taxon>Drosophila</taxon>
        <taxon>Sophophora</taxon>
    </lineage>
</organism>
<keyword evidence="5" id="KW-0068">Autocatalytic cleavage</keyword>
<evidence type="ECO:0000256" key="4">
    <source>
        <dbReference type="ARBA" id="ARBA00022801"/>
    </source>
</evidence>
<dbReference type="InterPro" id="IPR029055">
    <property type="entry name" value="Ntn_hydrolases_N"/>
</dbReference>
<comment type="similarity">
    <text evidence="2">Belongs to the Ntn-hydrolase family.</text>
</comment>
<dbReference type="PANTHER" id="PTHR10188">
    <property type="entry name" value="L-ASPARAGINASE"/>
    <property type="match status" value="1"/>
</dbReference>
<keyword evidence="4" id="KW-0378">Hydrolase</keyword>
<dbReference type="Pfam" id="PF01112">
    <property type="entry name" value="Asparaginase_2"/>
    <property type="match status" value="1"/>
</dbReference>
<evidence type="ECO:0008006" key="14">
    <source>
        <dbReference type="Google" id="ProtNLM"/>
    </source>
</evidence>
<proteinExistence type="inferred from homology"/>
<feature type="binding site" evidence="10">
    <location>
        <begin position="286"/>
        <end position="289"/>
    </location>
    <ligand>
        <name>substrate</name>
    </ligand>
</feature>
<dbReference type="InterPro" id="IPR033844">
    <property type="entry name" value="ASRGL1_meta"/>
</dbReference>
<feature type="active site" description="Nucleophile" evidence="9">
    <location>
        <position position="235"/>
    </location>
</feature>
<evidence type="ECO:0000313" key="12">
    <source>
        <dbReference type="EMBL" id="KAI8035051.1"/>
    </source>
</evidence>
<comment type="caution">
    <text evidence="12">The sequence shown here is derived from an EMBL/GenBank/DDBJ whole genome shotgun (WGS) entry which is preliminary data.</text>
</comment>
<evidence type="ECO:0000256" key="5">
    <source>
        <dbReference type="ARBA" id="ARBA00022813"/>
    </source>
</evidence>
<comment type="catalytic activity">
    <reaction evidence="6">
        <text>L-asparagine + H2O = L-aspartate + NH4(+)</text>
        <dbReference type="Rhea" id="RHEA:21016"/>
        <dbReference type="ChEBI" id="CHEBI:15377"/>
        <dbReference type="ChEBI" id="CHEBI:28938"/>
        <dbReference type="ChEBI" id="CHEBI:29991"/>
        <dbReference type="ChEBI" id="CHEBI:58048"/>
        <dbReference type="EC" id="3.5.1.1"/>
    </reaction>
</comment>
<dbReference type="Gene3D" id="3.60.20.30">
    <property type="entry name" value="(Glycosyl)asparaginase"/>
    <property type="match status" value="1"/>
</dbReference>
<dbReference type="SUPFAM" id="SSF56235">
    <property type="entry name" value="N-terminal nucleophile aminohydrolases (Ntn hydrolases)"/>
    <property type="match status" value="1"/>
</dbReference>
<evidence type="ECO:0000256" key="7">
    <source>
        <dbReference type="ARBA" id="ARBA00054922"/>
    </source>
</evidence>
<comment type="subunit">
    <text evidence="8">Heterodimer of an alpha and beta chain produced by autocleavage.</text>
</comment>
<dbReference type="AlphaFoldDB" id="A0A9P9YDP9"/>
<comment type="catalytic activity">
    <reaction evidence="1">
        <text>Cleavage of a beta-linked Asp residue from the N-terminus of a polypeptide.</text>
        <dbReference type="EC" id="3.4.19.5"/>
    </reaction>
</comment>
<dbReference type="GO" id="GO:0006508">
    <property type="term" value="P:proteolysis"/>
    <property type="evidence" value="ECO:0007669"/>
    <property type="project" value="UniProtKB-KW"/>
</dbReference>
<evidence type="ECO:0000313" key="13">
    <source>
        <dbReference type="Proteomes" id="UP001059596"/>
    </source>
</evidence>
<comment type="function">
    <text evidence="7">Has both L-asparaginase and beta-aspartyl peptidase activity. Does not have aspartylglucosaminidase activity and is inactive toward GlcNAc-L-Asn. Likewise, has no activity toward glutamine.</text>
</comment>
<evidence type="ECO:0000256" key="6">
    <source>
        <dbReference type="ARBA" id="ARBA00049366"/>
    </source>
</evidence>
<feature type="site" description="Cleavage; by autolysis" evidence="11">
    <location>
        <begin position="234"/>
        <end position="235"/>
    </location>
</feature>
<dbReference type="CDD" id="cd04702">
    <property type="entry name" value="ASRGL1_like"/>
    <property type="match status" value="1"/>
</dbReference>
<dbReference type="GO" id="GO:0005737">
    <property type="term" value="C:cytoplasm"/>
    <property type="evidence" value="ECO:0007669"/>
    <property type="project" value="TreeGrafter"/>
</dbReference>
<dbReference type="GO" id="GO:0004067">
    <property type="term" value="F:asparaginase activity"/>
    <property type="evidence" value="ECO:0007669"/>
    <property type="project" value="UniProtKB-EC"/>
</dbReference>
<evidence type="ECO:0000256" key="3">
    <source>
        <dbReference type="ARBA" id="ARBA00022670"/>
    </source>
</evidence>
<keyword evidence="13" id="KW-1185">Reference proteome</keyword>
<keyword evidence="3" id="KW-0645">Protease</keyword>
<evidence type="ECO:0000256" key="9">
    <source>
        <dbReference type="PIRSR" id="PIRSR600246-1"/>
    </source>
</evidence>
<gene>
    <name evidence="12" type="ORF">M5D96_012144</name>
</gene>
<sequence>TSINAILFRCPHQLIDYSCRVLSLSTKEPYSIKPVRSNRSSRPQLLVLSTRSVLLIHGGAGDISDSRIAGKFVGIKQALRSAWILLSPENGTAGSAMDAVEAAVRSMELDENFNAGYGSCLNTSGQVEMEASLMEGRELRAGCITLLRDVMHPITVARRLMEKQRHTFLGGEAAQELALATGSERLPPGALITDGARYTLKEFQEQVAQGKDPFFARTELAEDKLAPKTDPSGETVGAVAMDAAGQIVVGTSTGGITGKWPGRIGDTPLLGSGTYADNLRGGVSTTGHGETIMRYNLAQRILAAMEHRGLSAQEAADKECREMTRRLGGTGGAIVVGHTGDLGISFTSHRMAWGYVQDGTIFYGIEGQVVLQEPFTIPT</sequence>
<evidence type="ECO:0000256" key="2">
    <source>
        <dbReference type="ARBA" id="ARBA00010872"/>
    </source>
</evidence>
<dbReference type="GO" id="GO:0033345">
    <property type="term" value="P:L-asparagine catabolic process via L-aspartate"/>
    <property type="evidence" value="ECO:0007669"/>
    <property type="project" value="TreeGrafter"/>
</dbReference>
<dbReference type="FunFam" id="3.60.20.30:FF:000001">
    <property type="entry name" value="Isoaspartyl peptidase/L-asparaginase"/>
    <property type="match status" value="1"/>
</dbReference>
<name>A0A9P9YDP9_9MUSC</name>
<evidence type="ECO:0000256" key="11">
    <source>
        <dbReference type="PIRSR" id="PIRSR600246-3"/>
    </source>
</evidence>
<accession>A0A9P9YDP9</accession>
<protein>
    <recommendedName>
        <fullName evidence="14">CG7860-PA</fullName>
    </recommendedName>
</protein>
<dbReference type="PANTHER" id="PTHR10188:SF41">
    <property type="entry name" value="ISOASPARTYL PEPTIDASE_L-ASPARAGINASE"/>
    <property type="match status" value="1"/>
</dbReference>
<evidence type="ECO:0000256" key="8">
    <source>
        <dbReference type="ARBA" id="ARBA00061780"/>
    </source>
</evidence>
<evidence type="ECO:0000256" key="1">
    <source>
        <dbReference type="ARBA" id="ARBA00000306"/>
    </source>
</evidence>
<feature type="binding site" evidence="10">
    <location>
        <begin position="263"/>
        <end position="266"/>
    </location>
    <ligand>
        <name>substrate</name>
    </ligand>
</feature>
<dbReference type="InterPro" id="IPR000246">
    <property type="entry name" value="Peptidase_T2"/>
</dbReference>
<evidence type="ECO:0000256" key="10">
    <source>
        <dbReference type="PIRSR" id="PIRSR600246-2"/>
    </source>
</evidence>
<dbReference type="EMBL" id="JAMKOV010000050">
    <property type="protein sequence ID" value="KAI8035051.1"/>
    <property type="molecule type" value="Genomic_DNA"/>
</dbReference>
<feature type="non-terminal residue" evidence="12">
    <location>
        <position position="1"/>
    </location>
</feature>
<dbReference type="GO" id="GO:0008798">
    <property type="term" value="F:beta-aspartyl-peptidase activity"/>
    <property type="evidence" value="ECO:0007669"/>
    <property type="project" value="UniProtKB-EC"/>
</dbReference>
<dbReference type="Proteomes" id="UP001059596">
    <property type="component" value="Unassembled WGS sequence"/>
</dbReference>
<reference evidence="12" key="1">
    <citation type="journal article" date="2023" name="Genome Biol. Evol.">
        <title>Long-read-based Genome Assembly of Drosophila gunungcola Reveals Fewer Chemosensory Genes in Flower-breeding Species.</title>
        <authorList>
            <person name="Negi A."/>
            <person name="Liao B.Y."/>
            <person name="Yeh S.D."/>
        </authorList>
    </citation>
    <scope>NUCLEOTIDE SEQUENCE</scope>
    <source>
        <strain evidence="12">Sukarami</strain>
    </source>
</reference>